<dbReference type="Proteomes" id="UP001321473">
    <property type="component" value="Unassembled WGS sequence"/>
</dbReference>
<dbReference type="InterPro" id="IPR051436">
    <property type="entry name" value="Autophagy-related_EPG5"/>
</dbReference>
<keyword evidence="7" id="KW-1185">Reference proteome</keyword>
<name>A0AAQ4D8H6_AMBAM</name>
<dbReference type="Pfam" id="PF26573">
    <property type="entry name" value="TPR_Epg5_2"/>
    <property type="match status" value="1"/>
</dbReference>
<evidence type="ECO:0000259" key="4">
    <source>
        <dbReference type="Pfam" id="PF26103"/>
    </source>
</evidence>
<evidence type="ECO:0000256" key="2">
    <source>
        <dbReference type="ARBA" id="ARBA00023006"/>
    </source>
</evidence>
<feature type="compositionally biased region" description="Basic residues" evidence="3">
    <location>
        <begin position="1"/>
        <end position="15"/>
    </location>
</feature>
<organism evidence="6 7">
    <name type="scientific">Amblyomma americanum</name>
    <name type="common">Lone star tick</name>
    <dbReference type="NCBI Taxonomy" id="6943"/>
    <lineage>
        <taxon>Eukaryota</taxon>
        <taxon>Metazoa</taxon>
        <taxon>Ecdysozoa</taxon>
        <taxon>Arthropoda</taxon>
        <taxon>Chelicerata</taxon>
        <taxon>Arachnida</taxon>
        <taxon>Acari</taxon>
        <taxon>Parasitiformes</taxon>
        <taxon>Ixodida</taxon>
        <taxon>Ixodoidea</taxon>
        <taxon>Ixodidae</taxon>
        <taxon>Amblyomminae</taxon>
        <taxon>Amblyomma</taxon>
    </lineage>
</organism>
<dbReference type="PANTHER" id="PTHR31139">
    <property type="entry name" value="ECTOPIC P GRANULES PROTEIN 5 HOMOLOG"/>
    <property type="match status" value="1"/>
</dbReference>
<sequence length="2443" mass="272934">MEQVRVKKKPKKKQHSGQPQASTSSACESSSLAVTSAKLDAEGAVASQSCDEKSVVYATPQPSATGDNCDEASGAAPEGVDSSACIDGPDAVLPSYPAEAVTEQQDDGERCPEELNADQVTETVTLAAPKVPTAPAESLDSHYAFPSSSHAAATERCQVGDTKAPAAVAVRSDDALSRNRSIGKLYPELSEIRDNRESMRPFTEDQILMLYESAWLKARKSIVAEFVTLNEERHLNHHELYRLLENYLKSREQLASTQSVVRSLQEDVAQQEACLWDIVPDVVSGKGRCADNKRVTGEHYFQRALYNNDSASAMASSAQKLLKLLGEKHVLHMHNAHTQRVQIDYYFQLLLDAAPFRDMPKNTPVSSGTQPQLAGSVAELRTCISVLYVFLRKAVQDEVFVSDVQSWLRMLASLLLRVASLADHFFLLNHVVRCPPGIHKWAISLVQIPSPMPWPENTDWRQATVGCQQLDYALAALATILLPVESRAEYLQPLQSALEAASCHEPWVVLDSDGEEDDPPSVVYWRENDVVALLNQVPFAGIFQHLLLVVSEDYDAARTSEQGVLKLIAVASHLVSIFHTGLKTFNHSRYKQLTKRISRLIRHTVQYVSDHWKSFRLTQGANDTAILMRLQIEYDQFFLRAVNCIFYSQSTGAWQFMAVLPYSCVSTVMLWQLLWLLHNNYEEKVQQTHLSPSEICEQLQEKGQKQSFEEKLCSMPQSEVYFLLTSFANMATSREGDGRAFTHVVALEVFQITYLNRNLRQLFAKEGRDLLSSLAQKEPCVVSVLLDAIDDHMMALGVMACYLMQSMPLHLWVPDKQDLDVISHFLLYYPLDSPQSQLARLLIENLNYGFNEQGQLSLQHCLHQQLALLLLEAYNKLCVPFEAAGYVYKQVRYLSYLATGTTGETSTPMGFAAWVWTTLFQLKLHAFDSNHELQLRLVMDETPPPDIAPDLEQCEWLHPLLRASKDLRPPALFLSVSIGTIGHYREQVLGTGLKLVSTLILNEQHAAAVKCIGHILPLFYLHQDMLLGNQQFLEDLQRLVLADNTYLAAAKSLVGSEQQGTVLKELAAMMTCLVQQAKRWGLPSLPIRLWTALLFHLPDTPMHRAAYKPKGRENVMHLLDVVVQLAYFEADCLDSVLAHFTELLATLPAPTASQSMMRSVFSYMLGSQSGSWPAMVPFQSAPTFPWFSLAGMLAEAQLPEVATAWKSLLSAIADSPQVSMEVLVKKTMQAPLDVLLLYRWAYQALQTDADHPALPLIWQQFFSLYLQRCPNGNSAGPRFFESTSYFSLLKKMKRRLSELADHSYQRCANTDEEEPSRDLLERLFKMYRTFSLWLEEPRLQTASIDFSALPSQYCPDALCAIIQGNCQLWHELVSLEEGQRKLQSLQQLPQRPSASRPCRNQQQHCEQAPEERIISRLKTYEGQMPAPSMPMLRPIIPAVPCLAPQVRELVSAQLRVLVGEASTVVGRLDKLTCLDHICREELLPILYDNVAAFVHLSVPCDYREECKGPLHLRLQYYEAREAPDISHKIEKNRTEWIATLTELQRAPPHASCCAQVQLEACLTQLVQRHRQATPGTKEALQKLGSEVFFDVVGFLHKEMVQYLPTRQFVTLCLDMVGEEFVANRADQCLPVLQAILNDPSMVGHVAPFFSPGAANEEQYALMYQSVSSCIIPSLYNAVFVMLSKFDLPGWLISHEPSKAVRQQLLVAVEKALCKCGISPQAPLLPLVEVFHLHLYSLLQFHFPEHYAFVLAMLLRGTESCSIAVTTWGVFLQALGYCMPDKVVKTYDEEYAKHQCLLTLAEAGGSIDTTADHFTGLRKSDASTAKSGLYGRVRPFLPVLPRFFSVIAHCYIWEKLKAPSANLQEAVNIVLRLYGPWLELTDGKSMCLPWLPGDTKDASCMADSLVTVLAFFHRCCQDAWNVNVLSLAWQHYFIKYVWTNPPEYITTAVQTAFATLPWSQFCPSTDDMRLACKLLEAKYSGHLDFLVNVFTQVQWKERLDETLQLAAECVVEYHSCFAELVVSLAWHQNMSAFVATTVGPLHEHEWGMLPVELVSLVQKKLACNCDVRQLLKASPGTDKTMLDFVATLSCMSPGTKRDPNKQLSFVTTLVGLYGPALEAAEVQDVTMLLPQLLDQCQMVQGSVPVLGRALSLLDSGRKGSAQEQALLGGLLPWLDERPGHPVLLAVLAAACTNIASVQHLVCVTEACLAAFFEENTAADGGWAQAAAAFRVPELTVADFREQCAMQGAHLTQMCYLMHCLPQCRSPEDERALLDQLADWVSQGRAGGESEPKLLLLWAKLLTLSLRQLDFGGSPQVVARLLGNFCATLGVLGEDRDTGGLLGALGMGRRSTVSVQFRFCCRVVAAFVAARLTDNAAVANQMLSRLQVLQTTKAYQPLLQEIQEALNIVQDTSLTLGDSLHMIQTLVNFFYCEKAYLRVLFFGTV</sequence>
<evidence type="ECO:0000313" key="6">
    <source>
        <dbReference type="EMBL" id="KAK8758766.1"/>
    </source>
</evidence>
<comment type="caution">
    <text evidence="6">The sequence shown here is derived from an EMBL/GenBank/DDBJ whole genome shotgun (WGS) entry which is preliminary data.</text>
</comment>
<gene>
    <name evidence="6" type="ORF">V5799_003598</name>
</gene>
<protein>
    <recommendedName>
        <fullName evidence="8">Ectopic P granules protein 5 homolog</fullName>
    </recommendedName>
</protein>
<dbReference type="PANTHER" id="PTHR31139:SF4">
    <property type="entry name" value="ECTOPIC P GRANULES PROTEIN 5 HOMOLOG"/>
    <property type="match status" value="1"/>
</dbReference>
<dbReference type="InterPro" id="IPR058750">
    <property type="entry name" value="TPR_Epg5"/>
</dbReference>
<dbReference type="GO" id="GO:0097352">
    <property type="term" value="P:autophagosome maturation"/>
    <property type="evidence" value="ECO:0007669"/>
    <property type="project" value="TreeGrafter"/>
</dbReference>
<evidence type="ECO:0008006" key="8">
    <source>
        <dbReference type="Google" id="ProtNLM"/>
    </source>
</evidence>
<feature type="region of interest" description="Disordered" evidence="3">
    <location>
        <begin position="1"/>
        <end position="31"/>
    </location>
</feature>
<feature type="region of interest" description="Disordered" evidence="3">
    <location>
        <begin position="1389"/>
        <end position="1408"/>
    </location>
</feature>
<feature type="domain" description="Epg5-like central TPR repeats" evidence="4">
    <location>
        <begin position="1623"/>
        <end position="1994"/>
    </location>
</feature>
<dbReference type="GO" id="GO:0005737">
    <property type="term" value="C:cytoplasm"/>
    <property type="evidence" value="ECO:0007669"/>
    <property type="project" value="TreeGrafter"/>
</dbReference>
<dbReference type="EMBL" id="JARKHS020033719">
    <property type="protein sequence ID" value="KAK8758766.1"/>
    <property type="molecule type" value="Genomic_DNA"/>
</dbReference>
<feature type="region of interest" description="Disordered" evidence="3">
    <location>
        <begin position="58"/>
        <end position="93"/>
    </location>
</feature>
<comment type="similarity">
    <text evidence="1">Belongs to the EPG5 family.</text>
</comment>
<proteinExistence type="inferred from homology"/>
<evidence type="ECO:0000313" key="7">
    <source>
        <dbReference type="Proteomes" id="UP001321473"/>
    </source>
</evidence>
<keyword evidence="2" id="KW-0072">Autophagy</keyword>
<feature type="domain" description="Epg5-like TPR" evidence="5">
    <location>
        <begin position="1203"/>
        <end position="1373"/>
    </location>
</feature>
<evidence type="ECO:0000256" key="3">
    <source>
        <dbReference type="SAM" id="MobiDB-lite"/>
    </source>
</evidence>
<evidence type="ECO:0000256" key="1">
    <source>
        <dbReference type="ARBA" id="ARBA00010948"/>
    </source>
</evidence>
<dbReference type="InterPro" id="IPR059030">
    <property type="entry name" value="TPR_Epg5_mid"/>
</dbReference>
<reference evidence="6 7" key="1">
    <citation type="journal article" date="2023" name="Arcadia Sci">
        <title>De novo assembly of a long-read Amblyomma americanum tick genome.</title>
        <authorList>
            <person name="Chou S."/>
            <person name="Poskanzer K.E."/>
            <person name="Rollins M."/>
            <person name="Thuy-Boun P.S."/>
        </authorList>
    </citation>
    <scope>NUCLEOTIDE SEQUENCE [LARGE SCALE GENOMIC DNA]</scope>
    <source>
        <strain evidence="6">F_SG_1</strain>
        <tissue evidence="6">Salivary glands</tissue>
    </source>
</reference>
<accession>A0AAQ4D8H6</accession>
<dbReference type="PROSITE" id="PS51257">
    <property type="entry name" value="PROKAR_LIPOPROTEIN"/>
    <property type="match status" value="1"/>
</dbReference>
<dbReference type="Pfam" id="PF26103">
    <property type="entry name" value="TPR_Epg5"/>
    <property type="match status" value="1"/>
</dbReference>
<feature type="compositionally biased region" description="Low complexity" evidence="3">
    <location>
        <begin position="21"/>
        <end position="31"/>
    </location>
</feature>
<evidence type="ECO:0000259" key="5">
    <source>
        <dbReference type="Pfam" id="PF26573"/>
    </source>
</evidence>